<proteinExistence type="predicted"/>
<dbReference type="RefSeq" id="XP_046010365.1">
    <property type="nucleotide sequence ID" value="XM_046148356.1"/>
</dbReference>
<dbReference type="AlphaFoldDB" id="A0A9P9BNC3"/>
<feature type="region of interest" description="Disordered" evidence="1">
    <location>
        <begin position="87"/>
        <end position="137"/>
    </location>
</feature>
<dbReference type="EMBL" id="JAGTJQ010000007">
    <property type="protein sequence ID" value="KAH7027566.1"/>
    <property type="molecule type" value="Genomic_DNA"/>
</dbReference>
<accession>A0A9P9BNC3</accession>
<evidence type="ECO:0000313" key="2">
    <source>
        <dbReference type="EMBL" id="KAH7027566.1"/>
    </source>
</evidence>
<organism evidence="2 3">
    <name type="scientific">Microdochium trichocladiopsis</name>
    <dbReference type="NCBI Taxonomy" id="1682393"/>
    <lineage>
        <taxon>Eukaryota</taxon>
        <taxon>Fungi</taxon>
        <taxon>Dikarya</taxon>
        <taxon>Ascomycota</taxon>
        <taxon>Pezizomycotina</taxon>
        <taxon>Sordariomycetes</taxon>
        <taxon>Xylariomycetidae</taxon>
        <taxon>Xylariales</taxon>
        <taxon>Microdochiaceae</taxon>
        <taxon>Microdochium</taxon>
    </lineage>
</organism>
<protein>
    <submittedName>
        <fullName evidence="2">Uncharacterized protein</fullName>
    </submittedName>
</protein>
<comment type="caution">
    <text evidence="2">The sequence shown here is derived from an EMBL/GenBank/DDBJ whole genome shotgun (WGS) entry which is preliminary data.</text>
</comment>
<dbReference type="GeneID" id="70177902"/>
<gene>
    <name evidence="2" type="ORF">B0I36DRAFT_140238</name>
</gene>
<reference evidence="2" key="1">
    <citation type="journal article" date="2021" name="Nat. Commun.">
        <title>Genetic determinants of endophytism in the Arabidopsis root mycobiome.</title>
        <authorList>
            <person name="Mesny F."/>
            <person name="Miyauchi S."/>
            <person name="Thiergart T."/>
            <person name="Pickel B."/>
            <person name="Atanasova L."/>
            <person name="Karlsson M."/>
            <person name="Huettel B."/>
            <person name="Barry K.W."/>
            <person name="Haridas S."/>
            <person name="Chen C."/>
            <person name="Bauer D."/>
            <person name="Andreopoulos W."/>
            <person name="Pangilinan J."/>
            <person name="LaButti K."/>
            <person name="Riley R."/>
            <person name="Lipzen A."/>
            <person name="Clum A."/>
            <person name="Drula E."/>
            <person name="Henrissat B."/>
            <person name="Kohler A."/>
            <person name="Grigoriev I.V."/>
            <person name="Martin F.M."/>
            <person name="Hacquard S."/>
        </authorList>
    </citation>
    <scope>NUCLEOTIDE SEQUENCE</scope>
    <source>
        <strain evidence="2">MPI-CAGE-CH-0230</strain>
    </source>
</reference>
<evidence type="ECO:0000313" key="3">
    <source>
        <dbReference type="Proteomes" id="UP000756346"/>
    </source>
</evidence>
<sequence length="151" mass="16790">MEQGARLQSLGKTKLVQILVIFIISTKCSTRPSSHFRPAAHITLTWRGSILTLSPLLCSLYPMLHHRTNHLDRCGCQDSLRRDYHVGADANRSHLTRSKGPTPRTSGKKHMTSPWAWGRPPAKGIDPGNSPSPLHPLRKASRSYYIATATC</sequence>
<name>A0A9P9BNC3_9PEZI</name>
<dbReference type="Proteomes" id="UP000756346">
    <property type="component" value="Unassembled WGS sequence"/>
</dbReference>
<evidence type="ECO:0000256" key="1">
    <source>
        <dbReference type="SAM" id="MobiDB-lite"/>
    </source>
</evidence>
<keyword evidence="3" id="KW-1185">Reference proteome</keyword>